<dbReference type="Proteomes" id="UP000321577">
    <property type="component" value="Unassembled WGS sequence"/>
</dbReference>
<dbReference type="GO" id="GO:0005737">
    <property type="term" value="C:cytoplasm"/>
    <property type="evidence" value="ECO:0007669"/>
    <property type="project" value="TreeGrafter"/>
</dbReference>
<sequence>MSTSHPIDDLRVAEILPLIQPALLMHELPINETGAAFIESSRRQAEDILNRKDGRLLVVTGPCSIHDHKSALEYAALIREARAKYSADLEIFMRVYFEKPRTTVGWKGFINDPHLNESYDINTGLREARSLLIELTRMGVPSATEFLDVITPQYIADVVSWGAIGARTTESQVHRQLASGLSMPVGFKNGTDGGVQVALDAIQAAAGQHCFLSVTKDGVAAIVKTKGNNACHVILRGGKAGPNFDAAPIDAVVSQLTARGLPASVMVDCSHGNSLKDYRKQPLVSASLSEQISAGSKSITGVMIESHLVEGRQDAKPGQPLTYGQSITDACVNWAATETMLDELAAAVRARRAKG</sequence>
<comment type="catalytic activity">
    <reaction evidence="7 8">
        <text>D-erythrose 4-phosphate + phosphoenolpyruvate + H2O = 7-phospho-2-dehydro-3-deoxy-D-arabino-heptonate + phosphate</text>
        <dbReference type="Rhea" id="RHEA:14717"/>
        <dbReference type="ChEBI" id="CHEBI:15377"/>
        <dbReference type="ChEBI" id="CHEBI:16897"/>
        <dbReference type="ChEBI" id="CHEBI:43474"/>
        <dbReference type="ChEBI" id="CHEBI:58394"/>
        <dbReference type="ChEBI" id="CHEBI:58702"/>
        <dbReference type="EC" id="2.5.1.54"/>
    </reaction>
</comment>
<evidence type="ECO:0000313" key="10">
    <source>
        <dbReference type="EMBL" id="GEP44579.1"/>
    </source>
</evidence>
<name>A0A512MCX5_9BACT</name>
<dbReference type="GO" id="GO:0042802">
    <property type="term" value="F:identical protein binding"/>
    <property type="evidence" value="ECO:0007669"/>
    <property type="project" value="UniProtKB-ARBA"/>
</dbReference>
<comment type="function">
    <text evidence="1 8">Stereospecific condensation of phosphoenolpyruvate (PEP) and D-erythrose-4-phosphate (E4P) giving rise to 3-deoxy-D-arabino-heptulosonate-7-phosphate (DAHP).</text>
</comment>
<dbReference type="InterPro" id="IPR006218">
    <property type="entry name" value="DAHP1/KDSA"/>
</dbReference>
<dbReference type="Gene3D" id="3.20.20.70">
    <property type="entry name" value="Aldolase class I"/>
    <property type="match status" value="1"/>
</dbReference>
<dbReference type="NCBIfam" id="NF009395">
    <property type="entry name" value="PRK12755.1"/>
    <property type="match status" value="1"/>
</dbReference>
<dbReference type="RefSeq" id="WP_146852661.1">
    <property type="nucleotide sequence ID" value="NZ_BKAG01000032.1"/>
</dbReference>
<dbReference type="OrthoDB" id="9807331at2"/>
<comment type="pathway">
    <text evidence="2 8">Metabolic intermediate biosynthesis; chorismate biosynthesis; chorismate from D-erythrose 4-phosphate and phosphoenolpyruvate: step 1/7.</text>
</comment>
<dbReference type="InterPro" id="IPR013785">
    <property type="entry name" value="Aldolase_TIM"/>
</dbReference>
<keyword evidence="5 8" id="KW-0808">Transferase</keyword>
<organism evidence="10 11">
    <name type="scientific">Brevifollis gellanilyticus</name>
    <dbReference type="NCBI Taxonomy" id="748831"/>
    <lineage>
        <taxon>Bacteria</taxon>
        <taxon>Pseudomonadati</taxon>
        <taxon>Verrucomicrobiota</taxon>
        <taxon>Verrucomicrobiia</taxon>
        <taxon>Verrucomicrobiales</taxon>
        <taxon>Verrucomicrobiaceae</taxon>
    </lineage>
</organism>
<dbReference type="PIRSF" id="PIRSF001361">
    <property type="entry name" value="DAHP_synthase"/>
    <property type="match status" value="1"/>
</dbReference>
<comment type="similarity">
    <text evidence="3 8">Belongs to the class-I DAHP synthase family.</text>
</comment>
<dbReference type="EMBL" id="BKAG01000032">
    <property type="protein sequence ID" value="GEP44579.1"/>
    <property type="molecule type" value="Genomic_DNA"/>
</dbReference>
<evidence type="ECO:0000256" key="4">
    <source>
        <dbReference type="ARBA" id="ARBA00022605"/>
    </source>
</evidence>
<evidence type="ECO:0000256" key="7">
    <source>
        <dbReference type="ARBA" id="ARBA00047508"/>
    </source>
</evidence>
<evidence type="ECO:0000256" key="3">
    <source>
        <dbReference type="ARBA" id="ARBA00007985"/>
    </source>
</evidence>
<dbReference type="InterPro" id="IPR006219">
    <property type="entry name" value="DAHP_synth_1"/>
</dbReference>
<evidence type="ECO:0000256" key="8">
    <source>
        <dbReference type="PIRNR" id="PIRNR001361"/>
    </source>
</evidence>
<evidence type="ECO:0000256" key="2">
    <source>
        <dbReference type="ARBA" id="ARBA00004688"/>
    </source>
</evidence>
<dbReference type="AlphaFoldDB" id="A0A512MCX5"/>
<dbReference type="NCBIfam" id="TIGR00034">
    <property type="entry name" value="aroFGH"/>
    <property type="match status" value="1"/>
</dbReference>
<dbReference type="SUPFAM" id="SSF51569">
    <property type="entry name" value="Aldolase"/>
    <property type="match status" value="1"/>
</dbReference>
<reference evidence="10 11" key="1">
    <citation type="submission" date="2019-07" db="EMBL/GenBank/DDBJ databases">
        <title>Whole genome shotgun sequence of Brevifollis gellanilyticus NBRC 108608.</title>
        <authorList>
            <person name="Hosoyama A."/>
            <person name="Uohara A."/>
            <person name="Ohji S."/>
            <person name="Ichikawa N."/>
        </authorList>
    </citation>
    <scope>NUCLEOTIDE SEQUENCE [LARGE SCALE GENOMIC DNA]</scope>
    <source>
        <strain evidence="10 11">NBRC 108608</strain>
    </source>
</reference>
<dbReference type="GO" id="GO:0009073">
    <property type="term" value="P:aromatic amino acid family biosynthetic process"/>
    <property type="evidence" value="ECO:0007669"/>
    <property type="project" value="UniProtKB-KW"/>
</dbReference>
<keyword evidence="4 8" id="KW-0028">Amino-acid biosynthesis</keyword>
<dbReference type="EC" id="2.5.1.54" evidence="8"/>
<dbReference type="PANTHER" id="PTHR21225:SF12">
    <property type="entry name" value="PHOSPHO-2-DEHYDRO-3-DEOXYHEPTONATE ALDOLASE, TYROSINE-INHIBITED"/>
    <property type="match status" value="1"/>
</dbReference>
<keyword evidence="6 8" id="KW-0057">Aromatic amino acid biosynthesis</keyword>
<dbReference type="PANTHER" id="PTHR21225">
    <property type="entry name" value="PHOSPHO-2-DEHYDRO-3-DEOXYHEPTONATE ALDOLASE DAHP SYNTHETASE"/>
    <property type="match status" value="1"/>
</dbReference>
<evidence type="ECO:0000256" key="1">
    <source>
        <dbReference type="ARBA" id="ARBA00003726"/>
    </source>
</evidence>
<comment type="caution">
    <text evidence="10">The sequence shown here is derived from an EMBL/GenBank/DDBJ whole genome shotgun (WGS) entry which is preliminary data.</text>
</comment>
<evidence type="ECO:0000313" key="11">
    <source>
        <dbReference type="Proteomes" id="UP000321577"/>
    </source>
</evidence>
<dbReference type="Pfam" id="PF00793">
    <property type="entry name" value="DAHP_synth_1"/>
    <property type="match status" value="1"/>
</dbReference>
<evidence type="ECO:0000259" key="9">
    <source>
        <dbReference type="Pfam" id="PF00793"/>
    </source>
</evidence>
<evidence type="ECO:0000256" key="6">
    <source>
        <dbReference type="ARBA" id="ARBA00023141"/>
    </source>
</evidence>
<keyword evidence="11" id="KW-1185">Reference proteome</keyword>
<accession>A0A512MCX5</accession>
<dbReference type="FunFam" id="3.20.20.70:FF:000005">
    <property type="entry name" value="Phospho-2-dehydro-3-deoxyheptonate aldolase"/>
    <property type="match status" value="1"/>
</dbReference>
<feature type="domain" description="DAHP synthetase I/KDSA" evidence="9">
    <location>
        <begin position="46"/>
        <end position="340"/>
    </location>
</feature>
<evidence type="ECO:0000256" key="5">
    <source>
        <dbReference type="ARBA" id="ARBA00022679"/>
    </source>
</evidence>
<gene>
    <name evidence="10" type="ORF">BGE01nite_38700</name>
</gene>
<dbReference type="GO" id="GO:0003849">
    <property type="term" value="F:3-deoxy-7-phosphoheptulonate synthase activity"/>
    <property type="evidence" value="ECO:0007669"/>
    <property type="project" value="UniProtKB-EC"/>
</dbReference>
<dbReference type="GO" id="GO:0009423">
    <property type="term" value="P:chorismate biosynthetic process"/>
    <property type="evidence" value="ECO:0007669"/>
    <property type="project" value="UniProtKB-UniPathway"/>
</dbReference>
<proteinExistence type="inferred from homology"/>
<dbReference type="GO" id="GO:0008652">
    <property type="term" value="P:amino acid biosynthetic process"/>
    <property type="evidence" value="ECO:0007669"/>
    <property type="project" value="UniProtKB-KW"/>
</dbReference>
<dbReference type="UniPathway" id="UPA00053">
    <property type="reaction ID" value="UER00084"/>
</dbReference>
<dbReference type="NCBIfam" id="NF009396">
    <property type="entry name" value="PRK12756.1"/>
    <property type="match status" value="1"/>
</dbReference>
<protein>
    <recommendedName>
        <fullName evidence="8">Phospho-2-dehydro-3-deoxyheptonate aldolase</fullName>
        <ecNumber evidence="8">2.5.1.54</ecNumber>
    </recommendedName>
</protein>